<dbReference type="InterPro" id="IPR009403">
    <property type="entry name" value="UPF0637"/>
</dbReference>
<dbReference type="SUPFAM" id="SSF142913">
    <property type="entry name" value="YktB/PF0168-like"/>
    <property type="match status" value="1"/>
</dbReference>
<dbReference type="Proteomes" id="UP000198571">
    <property type="component" value="Unassembled WGS sequence"/>
</dbReference>
<dbReference type="Pfam" id="PF06335">
    <property type="entry name" value="DUF1054"/>
    <property type="match status" value="1"/>
</dbReference>
<sequence length="214" mass="24903">MSFKGFTSQDFDVFAVEGLDERMEAIKQHVRPKLEELGRHFSSVLTEKTNEEMFFHVAKHARRKVNPPDDTWVAFANNKRGYKKLPHFQIGLFGSHVFIWFAVIYESPVKEELGHALKEQISTIEKQIPDTFYWSVDHTKPEAMQHNSISKEQLNDMFERLSTVKKAELLCGVQLKPEDDQVQDGQAFLKKAEKVFDTLLPLYETSMRIYVQHA</sequence>
<name>A0A1H9X0T1_9BACI</name>
<dbReference type="STRING" id="1601833.SAMN05518684_12240"/>
<protein>
    <recommendedName>
        <fullName evidence="1">UPF0637 protein SAMN05518684_12240</fullName>
    </recommendedName>
</protein>
<dbReference type="PIRSF" id="PIRSF021332">
    <property type="entry name" value="DUF1054"/>
    <property type="match status" value="1"/>
</dbReference>
<dbReference type="HAMAP" id="MF_01851">
    <property type="entry name" value="UPF0637"/>
    <property type="match status" value="1"/>
</dbReference>
<dbReference type="AlphaFoldDB" id="A0A1H9X0T1"/>
<keyword evidence="3" id="KW-1185">Reference proteome</keyword>
<reference evidence="3" key="1">
    <citation type="submission" date="2016-10" db="EMBL/GenBank/DDBJ databases">
        <authorList>
            <person name="Varghese N."/>
            <person name="Submissions S."/>
        </authorList>
    </citation>
    <scope>NUCLEOTIDE SEQUENCE [LARGE SCALE GENOMIC DNA]</scope>
    <source>
        <strain evidence="3">S9</strain>
    </source>
</reference>
<evidence type="ECO:0000313" key="2">
    <source>
        <dbReference type="EMBL" id="SES39517.1"/>
    </source>
</evidence>
<dbReference type="EMBL" id="FOGT01000022">
    <property type="protein sequence ID" value="SES39517.1"/>
    <property type="molecule type" value="Genomic_DNA"/>
</dbReference>
<proteinExistence type="inferred from homology"/>
<comment type="similarity">
    <text evidence="1">Belongs to the UPF0637 family.</text>
</comment>
<gene>
    <name evidence="2" type="ORF">SAMN05518684_12240</name>
</gene>
<dbReference type="RefSeq" id="WP_093055601.1">
    <property type="nucleotide sequence ID" value="NZ_FOGT01000022.1"/>
</dbReference>
<evidence type="ECO:0000313" key="3">
    <source>
        <dbReference type="Proteomes" id="UP000198571"/>
    </source>
</evidence>
<dbReference type="OrthoDB" id="9812818at2"/>
<accession>A0A1H9X0T1</accession>
<evidence type="ECO:0000256" key="1">
    <source>
        <dbReference type="HAMAP-Rule" id="MF_01851"/>
    </source>
</evidence>
<dbReference type="InterPro" id="IPR053707">
    <property type="entry name" value="UPF0637_domain_sf"/>
</dbReference>
<organism evidence="2 3">
    <name type="scientific">Salipaludibacillus aurantiacus</name>
    <dbReference type="NCBI Taxonomy" id="1601833"/>
    <lineage>
        <taxon>Bacteria</taxon>
        <taxon>Bacillati</taxon>
        <taxon>Bacillota</taxon>
        <taxon>Bacilli</taxon>
        <taxon>Bacillales</taxon>
        <taxon>Bacillaceae</taxon>
    </lineage>
</organism>
<dbReference type="Gene3D" id="3.30.930.20">
    <property type="entry name" value="Protein of unknown function DUF1054"/>
    <property type="match status" value="1"/>
</dbReference>